<dbReference type="InterPro" id="IPR011639">
    <property type="entry name" value="MethylTrfase_TaqI-like_dom"/>
</dbReference>
<evidence type="ECO:0000259" key="6">
    <source>
        <dbReference type="Pfam" id="PF07669"/>
    </source>
</evidence>
<evidence type="ECO:0000256" key="2">
    <source>
        <dbReference type="ARBA" id="ARBA00022603"/>
    </source>
</evidence>
<dbReference type="EC" id="2.1.1.72" evidence="1"/>
<dbReference type="InterPro" id="IPR050953">
    <property type="entry name" value="N4_N6_ade-DNA_methylase"/>
</dbReference>
<evidence type="ECO:0000313" key="8">
    <source>
        <dbReference type="EMBL" id="BCY29691.1"/>
    </source>
</evidence>
<comment type="catalytic activity">
    <reaction evidence="5">
        <text>a 2'-deoxyadenosine in DNA + S-adenosyl-L-methionine = an N(6)-methyl-2'-deoxyadenosine in DNA + S-adenosyl-L-homocysteine + H(+)</text>
        <dbReference type="Rhea" id="RHEA:15197"/>
        <dbReference type="Rhea" id="RHEA-COMP:12418"/>
        <dbReference type="Rhea" id="RHEA-COMP:12419"/>
        <dbReference type="ChEBI" id="CHEBI:15378"/>
        <dbReference type="ChEBI" id="CHEBI:57856"/>
        <dbReference type="ChEBI" id="CHEBI:59789"/>
        <dbReference type="ChEBI" id="CHEBI:90615"/>
        <dbReference type="ChEBI" id="CHEBI:90616"/>
        <dbReference type="EC" id="2.1.1.72"/>
    </reaction>
</comment>
<dbReference type="PRINTS" id="PR00507">
    <property type="entry name" value="N12N6MTFRASE"/>
</dbReference>
<dbReference type="GO" id="GO:0032259">
    <property type="term" value="P:methylation"/>
    <property type="evidence" value="ECO:0007669"/>
    <property type="project" value="UniProtKB-KW"/>
</dbReference>
<sequence length="1057" mass="122095">MTLQQYIEKINTLYRTGNAREHSYRGDLQNLIMAILPDVLVTNEPARVDCGAPDYVLTKKDIPVGYIEAKDIGVDLKSKTLKEQFDRYKSGLSNLIFTDYMDFHFYKDGEQTTTIAIAKIENGSIVAIPENFNEFTHLIKNFAQTVSQTIKSPNKLAQMMAGKARLMADIIEKSLNLDDQEGKRSQLKSQMLSFQQMLIHDIDNKAFSDIYAQTIAYGMFAARYHDPSLEDFSRMEASQLIPKSNPFLRKLFQDIAGFDLDTRLVWIVDELVNIFLASDVADIMKNFGKSTKQEDPVVHFYETFLGEYNPALRKARGVWYTPQPVVNFIVRAVDDILKTEFNLPNGLADTSKTKIKQKAVTQTGKGANSKIKEVETEIEVHKVQILDPATGTGTFLAEVVKHIYKKFEGQQGIWTKYVKQDLIPRLNGFELLMASYAMAHLKMDMLLTETGYKADDDQRFKIFLTNSLEEAHPDTQTLFSSWLSDEADQANAIKRDSPVMVVIGNPPYSGESANKGEWIMNLMEDYKKEPGGKEKLKERNPKWINDDYVKFMRFGQHFINKNGEGILAFINPHGFLDNPTFRGMRWNLLKTYDKIYTIDLHGNSNKKETAPDGSVDQNIFDIKQGVSINLFIKKSKNQKEKLAEVLHFDLYGVREGKYEFLNNNSLKSIKFENIDLKEPLYLFSKTDNKKNEIYQKGFSVNEFFPINGVGLTTAHDEFVINESKEKLLNSFIEFQNTDRNTELLHNKFNVKKKNGWNILDGYDNIKNENNLEKYIKKISYRPFDVRYVFYEDKLVWRTVRKVMKNMLSGENIGLVSARSNKSETCDHFYISSNIMETKCGERTTQSAIFPLYLYPETDNQQTAFENSVERVPNLNMEIVNQISKNLGLNFTNEKEATQNTFAPIDLLDYIYAVLHSPTYRETYKEFLKIDFPRVPYPKDVKTFWELVKLGGEIRQIHLLESPTVEKYITQFPEDGDCVVDKPIYKNGNVYINQNQYFANVPELAWNFYIGGYQPAQKWLKDRKGRELNFDDILHYQKIIVALTETDRIMKEIDKIEI</sequence>
<accession>A0ABM7S7R2</accession>
<dbReference type="GO" id="GO:0008168">
    <property type="term" value="F:methyltransferase activity"/>
    <property type="evidence" value="ECO:0007669"/>
    <property type="project" value="UniProtKB-KW"/>
</dbReference>
<dbReference type="Pfam" id="PF07669">
    <property type="entry name" value="Eco57I"/>
    <property type="match status" value="1"/>
</dbReference>
<evidence type="ECO:0000256" key="5">
    <source>
        <dbReference type="ARBA" id="ARBA00047942"/>
    </source>
</evidence>
<dbReference type="Gene3D" id="3.40.50.150">
    <property type="entry name" value="Vaccinia Virus protein VP39"/>
    <property type="match status" value="1"/>
</dbReference>
<gene>
    <name evidence="8" type="ORF">KK2020170_25590</name>
</gene>
<evidence type="ECO:0000256" key="3">
    <source>
        <dbReference type="ARBA" id="ARBA00022679"/>
    </source>
</evidence>
<keyword evidence="9" id="KW-1185">Reference proteome</keyword>
<keyword evidence="3" id="KW-0808">Transferase</keyword>
<dbReference type="PANTHER" id="PTHR33841:SF1">
    <property type="entry name" value="DNA METHYLTRANSFERASE A"/>
    <property type="match status" value="1"/>
</dbReference>
<protein>
    <recommendedName>
        <fullName evidence="1">site-specific DNA-methyltransferase (adenine-specific)</fullName>
        <ecNumber evidence="1">2.1.1.72</ecNumber>
    </recommendedName>
</protein>
<evidence type="ECO:0000256" key="4">
    <source>
        <dbReference type="ARBA" id="ARBA00022691"/>
    </source>
</evidence>
<organism evidence="8 9">
    <name type="scientific">Flavobacterium okayamense</name>
    <dbReference type="NCBI Taxonomy" id="2830782"/>
    <lineage>
        <taxon>Bacteria</taxon>
        <taxon>Pseudomonadati</taxon>
        <taxon>Bacteroidota</taxon>
        <taxon>Flavobacteriia</taxon>
        <taxon>Flavobacteriales</taxon>
        <taxon>Flavobacteriaceae</taxon>
        <taxon>Flavobacterium</taxon>
    </lineage>
</organism>
<dbReference type="Proteomes" id="UP000825258">
    <property type="component" value="Chromosome"/>
</dbReference>
<keyword evidence="4" id="KW-0949">S-adenosyl-L-methionine</keyword>
<evidence type="ECO:0000256" key="1">
    <source>
        <dbReference type="ARBA" id="ARBA00011900"/>
    </source>
</evidence>
<dbReference type="InterPro" id="IPR041635">
    <property type="entry name" value="Type_ISP_LLaBIII_C"/>
</dbReference>
<reference evidence="8 9" key="1">
    <citation type="submission" date="2021-06" db="EMBL/GenBank/DDBJ databases">
        <title>Whole genome sequences of Flavobacterium sp. KK2020170 and assembly.</title>
        <authorList>
            <person name="Kitahara K."/>
            <person name="Miyoshi S."/>
            <person name="Uesaka K."/>
        </authorList>
    </citation>
    <scope>NUCLEOTIDE SEQUENCE [LARGE SCALE GENOMIC DNA]</scope>
    <source>
        <strain evidence="8 9">KK2020170</strain>
    </source>
</reference>
<feature type="domain" description="Type II methyltransferase M.TaqI-like" evidence="6">
    <location>
        <begin position="487"/>
        <end position="600"/>
    </location>
</feature>
<name>A0ABM7S7R2_9FLAO</name>
<dbReference type="EMBL" id="AP024749">
    <property type="protein sequence ID" value="BCY29691.1"/>
    <property type="molecule type" value="Genomic_DNA"/>
</dbReference>
<evidence type="ECO:0000313" key="9">
    <source>
        <dbReference type="Proteomes" id="UP000825258"/>
    </source>
</evidence>
<dbReference type="Pfam" id="PF18135">
    <property type="entry name" value="Type_ISP_C"/>
    <property type="match status" value="1"/>
</dbReference>
<evidence type="ECO:0000259" key="7">
    <source>
        <dbReference type="Pfam" id="PF18135"/>
    </source>
</evidence>
<feature type="domain" description="Type ISP restriction-modification enzyme LLaBIII C-terminal specificity" evidence="7">
    <location>
        <begin position="702"/>
        <end position="1051"/>
    </location>
</feature>
<dbReference type="InterPro" id="IPR029063">
    <property type="entry name" value="SAM-dependent_MTases_sf"/>
</dbReference>
<proteinExistence type="predicted"/>
<keyword evidence="2 8" id="KW-0489">Methyltransferase</keyword>
<dbReference type="RefSeq" id="WP_221258757.1">
    <property type="nucleotide sequence ID" value="NZ_AP024749.1"/>
</dbReference>
<dbReference type="PANTHER" id="PTHR33841">
    <property type="entry name" value="DNA METHYLTRANSFERASE YEEA-RELATED"/>
    <property type="match status" value="1"/>
</dbReference>
<dbReference type="SUPFAM" id="SSF53335">
    <property type="entry name" value="S-adenosyl-L-methionine-dependent methyltransferases"/>
    <property type="match status" value="1"/>
</dbReference>